<evidence type="ECO:0000256" key="1">
    <source>
        <dbReference type="SAM" id="Phobius"/>
    </source>
</evidence>
<feature type="transmembrane region" description="Helical" evidence="1">
    <location>
        <begin position="273"/>
        <end position="293"/>
    </location>
</feature>
<keyword evidence="1" id="KW-0812">Transmembrane</keyword>
<feature type="transmembrane region" description="Helical" evidence="1">
    <location>
        <begin position="20"/>
        <end position="39"/>
    </location>
</feature>
<organism evidence="2 3">
    <name type="scientific">Triangularia verruculosa</name>
    <dbReference type="NCBI Taxonomy" id="2587418"/>
    <lineage>
        <taxon>Eukaryota</taxon>
        <taxon>Fungi</taxon>
        <taxon>Dikarya</taxon>
        <taxon>Ascomycota</taxon>
        <taxon>Pezizomycotina</taxon>
        <taxon>Sordariomycetes</taxon>
        <taxon>Sordariomycetidae</taxon>
        <taxon>Sordariales</taxon>
        <taxon>Podosporaceae</taxon>
        <taxon>Triangularia</taxon>
    </lineage>
</organism>
<comment type="caution">
    <text evidence="2">The sequence shown here is derived from an EMBL/GenBank/DDBJ whole genome shotgun (WGS) entry which is preliminary data.</text>
</comment>
<dbReference type="GO" id="GO:0051285">
    <property type="term" value="C:cell cortex of cell tip"/>
    <property type="evidence" value="ECO:0007669"/>
    <property type="project" value="TreeGrafter"/>
</dbReference>
<reference evidence="2" key="1">
    <citation type="journal article" date="2023" name="Mol. Phylogenet. Evol.">
        <title>Genome-scale phylogeny and comparative genomics of the fungal order Sordariales.</title>
        <authorList>
            <person name="Hensen N."/>
            <person name="Bonometti L."/>
            <person name="Westerberg I."/>
            <person name="Brannstrom I.O."/>
            <person name="Guillou S."/>
            <person name="Cros-Aarteil S."/>
            <person name="Calhoun S."/>
            <person name="Haridas S."/>
            <person name="Kuo A."/>
            <person name="Mondo S."/>
            <person name="Pangilinan J."/>
            <person name="Riley R."/>
            <person name="LaButti K."/>
            <person name="Andreopoulos B."/>
            <person name="Lipzen A."/>
            <person name="Chen C."/>
            <person name="Yan M."/>
            <person name="Daum C."/>
            <person name="Ng V."/>
            <person name="Clum A."/>
            <person name="Steindorff A."/>
            <person name="Ohm R.A."/>
            <person name="Martin F."/>
            <person name="Silar P."/>
            <person name="Natvig D.O."/>
            <person name="Lalanne C."/>
            <person name="Gautier V."/>
            <person name="Ament-Velasquez S.L."/>
            <person name="Kruys A."/>
            <person name="Hutchinson M.I."/>
            <person name="Powell A.J."/>
            <person name="Barry K."/>
            <person name="Miller A.N."/>
            <person name="Grigoriev I.V."/>
            <person name="Debuchy R."/>
            <person name="Gladieux P."/>
            <person name="Hiltunen Thoren M."/>
            <person name="Johannesson H."/>
        </authorList>
    </citation>
    <scope>NUCLEOTIDE SEQUENCE</scope>
    <source>
        <strain evidence="2">CBS 315.58</strain>
    </source>
</reference>
<keyword evidence="3" id="KW-1185">Reference proteome</keyword>
<gene>
    <name evidence="2" type="ORF">QBC40DRAFT_237769</name>
</gene>
<evidence type="ECO:0000313" key="2">
    <source>
        <dbReference type="EMBL" id="KAK4194844.1"/>
    </source>
</evidence>
<dbReference type="InterPro" id="IPR009571">
    <property type="entry name" value="SUR7/Rim9-like_fungi"/>
</dbReference>
<dbReference type="PANTHER" id="PTHR28019:SF7">
    <property type="entry name" value="SUR7 PROTEIN"/>
    <property type="match status" value="1"/>
</dbReference>
<dbReference type="InterPro" id="IPR052413">
    <property type="entry name" value="SUR7_domain"/>
</dbReference>
<evidence type="ECO:0000313" key="3">
    <source>
        <dbReference type="Proteomes" id="UP001303160"/>
    </source>
</evidence>
<reference evidence="2" key="2">
    <citation type="submission" date="2023-05" db="EMBL/GenBank/DDBJ databases">
        <authorList>
            <consortium name="Lawrence Berkeley National Laboratory"/>
            <person name="Steindorff A."/>
            <person name="Hensen N."/>
            <person name="Bonometti L."/>
            <person name="Westerberg I."/>
            <person name="Brannstrom I.O."/>
            <person name="Guillou S."/>
            <person name="Cros-Aarteil S."/>
            <person name="Calhoun S."/>
            <person name="Haridas S."/>
            <person name="Kuo A."/>
            <person name="Mondo S."/>
            <person name="Pangilinan J."/>
            <person name="Riley R."/>
            <person name="Labutti K."/>
            <person name="Andreopoulos B."/>
            <person name="Lipzen A."/>
            <person name="Chen C."/>
            <person name="Yanf M."/>
            <person name="Daum C."/>
            <person name="Ng V."/>
            <person name="Clum A."/>
            <person name="Ohm R."/>
            <person name="Martin F."/>
            <person name="Silar P."/>
            <person name="Natvig D."/>
            <person name="Lalanne C."/>
            <person name="Gautier V."/>
            <person name="Ament-Velasquez S.L."/>
            <person name="Kruys A."/>
            <person name="Hutchinson M.I."/>
            <person name="Powell A.J."/>
            <person name="Barry K."/>
            <person name="Miller A.N."/>
            <person name="Grigoriev I.V."/>
            <person name="Debuchy R."/>
            <person name="Gladieux P."/>
            <person name="Thoren M.H."/>
            <person name="Johannesson H."/>
        </authorList>
    </citation>
    <scope>NUCLEOTIDE SEQUENCE</scope>
    <source>
        <strain evidence="2">CBS 315.58</strain>
    </source>
</reference>
<dbReference type="PANTHER" id="PTHR28019">
    <property type="entry name" value="CELL MEMBRANE PROTEIN YLR413W-RELATED"/>
    <property type="match status" value="1"/>
</dbReference>
<accession>A0AAN7APY8</accession>
<sequence>MGRQHGPCYMCKEKGWHRAFLPMLLSLGAFICGIMALFAGRSWNIMEDYELMLLKTVVLTDWAKSNSHLTDPTLVSLHIGAHNAAVKDKPRNELKKDQLKDNPLPLKRVGPPYDFYSLHGTGICMSWYSPRPDDPNPYREVQNYGLDLYELLVRHTNGTIANLSGAGNVKADLKNLYGAHKTFTLMFTIAVGFYGIFAFFTTWFAVYNPRMHRSHAKNRHKIIIWFHWITSLICGTLALLSGGVGATMTSIAVNQLNGHWGAHHIEASMGMKWIPVMLSSVGMMVVVWVWWNWMWMRLLGIRMI</sequence>
<dbReference type="EMBL" id="MU864037">
    <property type="protein sequence ID" value="KAK4194844.1"/>
    <property type="molecule type" value="Genomic_DNA"/>
</dbReference>
<keyword evidence="1" id="KW-0472">Membrane</keyword>
<keyword evidence="1" id="KW-1133">Transmembrane helix</keyword>
<dbReference type="Pfam" id="PF06687">
    <property type="entry name" value="SUR7"/>
    <property type="match status" value="1"/>
</dbReference>
<proteinExistence type="predicted"/>
<dbReference type="GO" id="GO:0031505">
    <property type="term" value="P:fungal-type cell wall organization"/>
    <property type="evidence" value="ECO:0007669"/>
    <property type="project" value="TreeGrafter"/>
</dbReference>
<protein>
    <submittedName>
        <fullName evidence="2">Uncharacterized protein</fullName>
    </submittedName>
</protein>
<feature type="transmembrane region" description="Helical" evidence="1">
    <location>
        <begin position="183"/>
        <end position="207"/>
    </location>
</feature>
<dbReference type="GO" id="GO:0005886">
    <property type="term" value="C:plasma membrane"/>
    <property type="evidence" value="ECO:0007669"/>
    <property type="project" value="InterPro"/>
</dbReference>
<feature type="transmembrane region" description="Helical" evidence="1">
    <location>
        <begin position="228"/>
        <end position="253"/>
    </location>
</feature>
<name>A0AAN7APY8_9PEZI</name>
<dbReference type="AlphaFoldDB" id="A0AAN7APY8"/>
<dbReference type="Proteomes" id="UP001303160">
    <property type="component" value="Unassembled WGS sequence"/>
</dbReference>